<dbReference type="GO" id="GO:0000155">
    <property type="term" value="F:phosphorelay sensor kinase activity"/>
    <property type="evidence" value="ECO:0007669"/>
    <property type="project" value="InterPro"/>
</dbReference>
<organism evidence="4 5">
    <name type="scientific">Fibrisoma limi BUZ 3</name>
    <dbReference type="NCBI Taxonomy" id="1185876"/>
    <lineage>
        <taxon>Bacteria</taxon>
        <taxon>Pseudomonadati</taxon>
        <taxon>Bacteroidota</taxon>
        <taxon>Cytophagia</taxon>
        <taxon>Cytophagales</taxon>
        <taxon>Spirosomataceae</taxon>
        <taxon>Fibrisoma</taxon>
    </lineage>
</organism>
<evidence type="ECO:0000313" key="4">
    <source>
        <dbReference type="EMBL" id="CCH52075.1"/>
    </source>
</evidence>
<comment type="caution">
    <text evidence="4">The sequence shown here is derived from an EMBL/GenBank/DDBJ whole genome shotgun (WGS) entry which is preliminary data.</text>
</comment>
<evidence type="ECO:0000256" key="2">
    <source>
        <dbReference type="SAM" id="Phobius"/>
    </source>
</evidence>
<dbReference type="PANTHER" id="PTHR34220">
    <property type="entry name" value="SENSOR HISTIDINE KINASE YPDA"/>
    <property type="match status" value="1"/>
</dbReference>
<keyword evidence="1" id="KW-0175">Coiled coil</keyword>
<feature type="coiled-coil region" evidence="1">
    <location>
        <begin position="138"/>
        <end position="170"/>
    </location>
</feature>
<dbReference type="EMBL" id="CAIT01000004">
    <property type="protein sequence ID" value="CCH52075.1"/>
    <property type="molecule type" value="Genomic_DNA"/>
</dbReference>
<evidence type="ECO:0000259" key="3">
    <source>
        <dbReference type="Pfam" id="PF06580"/>
    </source>
</evidence>
<feature type="domain" description="Signal transduction histidine kinase internal region" evidence="3">
    <location>
        <begin position="163"/>
        <end position="239"/>
    </location>
</feature>
<dbReference type="GO" id="GO:0016020">
    <property type="term" value="C:membrane"/>
    <property type="evidence" value="ECO:0007669"/>
    <property type="project" value="InterPro"/>
</dbReference>
<dbReference type="Pfam" id="PF06580">
    <property type="entry name" value="His_kinase"/>
    <property type="match status" value="1"/>
</dbReference>
<protein>
    <submittedName>
        <fullName evidence="4">Sensor protein lytS</fullName>
    </submittedName>
</protein>
<keyword evidence="2" id="KW-0812">Transmembrane</keyword>
<dbReference type="AlphaFoldDB" id="I2GDV1"/>
<keyword evidence="2" id="KW-1133">Transmembrane helix</keyword>
<keyword evidence="5" id="KW-1185">Reference proteome</keyword>
<dbReference type="InterPro" id="IPR010559">
    <property type="entry name" value="Sig_transdc_His_kin_internal"/>
</dbReference>
<gene>
    <name evidence="4" type="ORF">BN8_01048</name>
</gene>
<dbReference type="STRING" id="1185876.BN8_01048"/>
<sequence length="358" mass="40852">MLGVSLISNRYFKQPFSGETVLRLLITVSSITLIWHANRFIVFFFRQKFTTRAQLIQRILASFLTGTLVTAILNWATTAARRLLVDDLPTQSASMRASLTINHIEIRLSLFQLDLLQALMNFTLFFILYETLFLINESNLYRKRLRKVEKEKEDLRVANLNSQLNALKQQVNPHFLFNSLNTLGVLIDDDPRQASLFLDELSSVYRYLLRSNDDNLTSLDKELEFIRSYYHLLKTRHGRGLNLTVQIGESYGQYQIPPLTLQLLVENAVKHNIVLPDRPLNIEIATDSAGFLTVRNNLQRKSVRVASNGVGLSNILTQYRVMGQPTPTILDNGREFSVTLPLIRELTSVALNDSATPV</sequence>
<feature type="transmembrane region" description="Helical" evidence="2">
    <location>
        <begin position="59"/>
        <end position="77"/>
    </location>
</feature>
<dbReference type="PANTHER" id="PTHR34220:SF7">
    <property type="entry name" value="SENSOR HISTIDINE KINASE YPDA"/>
    <property type="match status" value="1"/>
</dbReference>
<keyword evidence="2" id="KW-0472">Membrane</keyword>
<proteinExistence type="predicted"/>
<dbReference type="InterPro" id="IPR050640">
    <property type="entry name" value="Bact_2-comp_sensor_kinase"/>
</dbReference>
<feature type="transmembrane region" description="Helical" evidence="2">
    <location>
        <begin position="20"/>
        <end position="38"/>
    </location>
</feature>
<accession>I2GDV1</accession>
<feature type="transmembrane region" description="Helical" evidence="2">
    <location>
        <begin position="115"/>
        <end position="135"/>
    </location>
</feature>
<evidence type="ECO:0000313" key="5">
    <source>
        <dbReference type="Proteomes" id="UP000009309"/>
    </source>
</evidence>
<dbReference type="eggNOG" id="COG2972">
    <property type="taxonomic scope" value="Bacteria"/>
</dbReference>
<reference evidence="4 5" key="1">
    <citation type="journal article" date="2012" name="J. Bacteriol.">
        <title>Genome Sequence of the Filamentous Bacterium Fibrisoma limi BUZ 3T.</title>
        <authorList>
            <person name="Filippini M."/>
            <person name="Qi W."/>
            <person name="Jaenicke S."/>
            <person name="Goesmann A."/>
            <person name="Smits T.H."/>
            <person name="Bagheri H.C."/>
        </authorList>
    </citation>
    <scope>NUCLEOTIDE SEQUENCE [LARGE SCALE GENOMIC DNA]</scope>
    <source>
        <strain evidence="5">BUZ 3T</strain>
    </source>
</reference>
<name>I2GDV1_9BACT</name>
<evidence type="ECO:0000256" key="1">
    <source>
        <dbReference type="SAM" id="Coils"/>
    </source>
</evidence>
<dbReference type="Proteomes" id="UP000009309">
    <property type="component" value="Unassembled WGS sequence"/>
</dbReference>